<sequence>MKAFRSVSRFLAVVAVVLLVVMLLMDAAEATRGNRSGRRGRKGGRRLPLRGLEKCLCGKIDPLPECTACFDKLRDESVTDWTAFGTCLTTVPTVPTPSFNSTCTTQASSRRNS</sequence>
<reference evidence="2 3" key="1">
    <citation type="submission" date="2023-03" db="EMBL/GenBank/DDBJ databases">
        <title>High-quality genome of Scylla paramamosain provides insights in environmental adaptation.</title>
        <authorList>
            <person name="Zhang L."/>
        </authorList>
    </citation>
    <scope>NUCLEOTIDE SEQUENCE [LARGE SCALE GENOMIC DNA]</scope>
    <source>
        <strain evidence="2">LZ_2023a</strain>
        <tissue evidence="2">Muscle</tissue>
    </source>
</reference>
<evidence type="ECO:0000313" key="3">
    <source>
        <dbReference type="Proteomes" id="UP001487740"/>
    </source>
</evidence>
<dbReference type="Proteomes" id="UP001487740">
    <property type="component" value="Unassembled WGS sequence"/>
</dbReference>
<feature type="signal peptide" evidence="1">
    <location>
        <begin position="1"/>
        <end position="30"/>
    </location>
</feature>
<name>A0AAW0TKV0_SCYPA</name>
<proteinExistence type="predicted"/>
<evidence type="ECO:0000256" key="1">
    <source>
        <dbReference type="SAM" id="SignalP"/>
    </source>
</evidence>
<feature type="chain" id="PRO_5043710229" evidence="1">
    <location>
        <begin position="31"/>
        <end position="113"/>
    </location>
</feature>
<dbReference type="AlphaFoldDB" id="A0AAW0TKV0"/>
<keyword evidence="1" id="KW-0732">Signal</keyword>
<protein>
    <submittedName>
        <fullName evidence="2">Uncharacterized protein</fullName>
    </submittedName>
</protein>
<gene>
    <name evidence="2" type="ORF">O3P69_020177</name>
</gene>
<keyword evidence="3" id="KW-1185">Reference proteome</keyword>
<organism evidence="2 3">
    <name type="scientific">Scylla paramamosain</name>
    <name type="common">Mud crab</name>
    <dbReference type="NCBI Taxonomy" id="85552"/>
    <lineage>
        <taxon>Eukaryota</taxon>
        <taxon>Metazoa</taxon>
        <taxon>Ecdysozoa</taxon>
        <taxon>Arthropoda</taxon>
        <taxon>Crustacea</taxon>
        <taxon>Multicrustacea</taxon>
        <taxon>Malacostraca</taxon>
        <taxon>Eumalacostraca</taxon>
        <taxon>Eucarida</taxon>
        <taxon>Decapoda</taxon>
        <taxon>Pleocyemata</taxon>
        <taxon>Brachyura</taxon>
        <taxon>Eubrachyura</taxon>
        <taxon>Portunoidea</taxon>
        <taxon>Portunidae</taxon>
        <taxon>Portuninae</taxon>
        <taxon>Scylla</taxon>
    </lineage>
</organism>
<comment type="caution">
    <text evidence="2">The sequence shown here is derived from an EMBL/GenBank/DDBJ whole genome shotgun (WGS) entry which is preliminary data.</text>
</comment>
<dbReference type="EMBL" id="JARAKH010000029">
    <property type="protein sequence ID" value="KAK8388100.1"/>
    <property type="molecule type" value="Genomic_DNA"/>
</dbReference>
<evidence type="ECO:0000313" key="2">
    <source>
        <dbReference type="EMBL" id="KAK8388100.1"/>
    </source>
</evidence>
<accession>A0AAW0TKV0</accession>